<dbReference type="AlphaFoldDB" id="A0A9J6GVA2"/>
<comment type="cofactor">
    <cofactor evidence="2">
        <name>Mg(2+)</name>
        <dbReference type="ChEBI" id="CHEBI:18420"/>
    </cofactor>
    <text evidence="2">Binds 1 Mg(2+) ion.</text>
</comment>
<dbReference type="OrthoDB" id="5818554at2759"/>
<evidence type="ECO:0000313" key="6">
    <source>
        <dbReference type="Proteomes" id="UP000821853"/>
    </source>
</evidence>
<keyword evidence="2" id="KW-0479">Metal-binding</keyword>
<keyword evidence="2" id="KW-0460">Magnesium</keyword>
<dbReference type="PANTHER" id="PTHR11596:SF83">
    <property type="entry name" value="ALKALINE PHOSPHATASE 4"/>
    <property type="match status" value="1"/>
</dbReference>
<dbReference type="InterPro" id="IPR001952">
    <property type="entry name" value="Alkaline_phosphatase"/>
</dbReference>
<feature type="chain" id="PRO_5039916184" description="alkaline phosphatase" evidence="4">
    <location>
        <begin position="19"/>
        <end position="209"/>
    </location>
</feature>
<keyword evidence="4" id="KW-0732">Signal</keyword>
<dbReference type="InterPro" id="IPR017850">
    <property type="entry name" value="Alkaline_phosphatase_core_sf"/>
</dbReference>
<dbReference type="GO" id="GO:0046872">
    <property type="term" value="F:metal ion binding"/>
    <property type="evidence" value="ECO:0007669"/>
    <property type="project" value="UniProtKB-KW"/>
</dbReference>
<dbReference type="VEuPathDB" id="VectorBase:HLOH_048219"/>
<proteinExistence type="predicted"/>
<keyword evidence="2" id="KW-0862">Zinc</keyword>
<feature type="compositionally biased region" description="Polar residues" evidence="3">
    <location>
        <begin position="85"/>
        <end position="94"/>
    </location>
</feature>
<dbReference type="Pfam" id="PF00245">
    <property type="entry name" value="Alk_phosphatase"/>
    <property type="match status" value="1"/>
</dbReference>
<evidence type="ECO:0000256" key="4">
    <source>
        <dbReference type="SAM" id="SignalP"/>
    </source>
</evidence>
<accession>A0A9J6GVA2</accession>
<sequence length="209" mass="22340">MRAWTLAPLLLRASQINAAHCTAICMSIPVSVQSTKCPLARRSPHLNRARPLLVRLNNDEEITRPKTKPRADVTAMTPEELPPGRTSTGSSTEEPTASAPSQPTPPRKPPTPVPGVAPPGEDRPEFWRASGQRTLAELLAPTVPIVVDAPAKNVILFVGDGMGVSTVTASRIYGAQRKNGMPGEESRLAFERFPFTALIKASALSPGPN</sequence>
<evidence type="ECO:0000313" key="5">
    <source>
        <dbReference type="EMBL" id="KAH9382390.1"/>
    </source>
</evidence>
<dbReference type="Gene3D" id="3.40.720.10">
    <property type="entry name" value="Alkaline Phosphatase, subunit A"/>
    <property type="match status" value="1"/>
</dbReference>
<comment type="caution">
    <text evidence="5">The sequence shown here is derived from an EMBL/GenBank/DDBJ whole genome shotgun (WGS) entry which is preliminary data.</text>
</comment>
<protein>
    <recommendedName>
        <fullName evidence="1">alkaline phosphatase</fullName>
        <ecNumber evidence="1">3.1.3.1</ecNumber>
    </recommendedName>
</protein>
<name>A0A9J6GVA2_HAELO</name>
<feature type="binding site" evidence="2">
    <location>
        <position position="160"/>
    </location>
    <ligand>
        <name>Zn(2+)</name>
        <dbReference type="ChEBI" id="CHEBI:29105"/>
        <label>2</label>
    </ligand>
</feature>
<evidence type="ECO:0000256" key="2">
    <source>
        <dbReference type="PIRSR" id="PIRSR601952-2"/>
    </source>
</evidence>
<organism evidence="5 6">
    <name type="scientific">Haemaphysalis longicornis</name>
    <name type="common">Bush tick</name>
    <dbReference type="NCBI Taxonomy" id="44386"/>
    <lineage>
        <taxon>Eukaryota</taxon>
        <taxon>Metazoa</taxon>
        <taxon>Ecdysozoa</taxon>
        <taxon>Arthropoda</taxon>
        <taxon>Chelicerata</taxon>
        <taxon>Arachnida</taxon>
        <taxon>Acari</taxon>
        <taxon>Parasitiformes</taxon>
        <taxon>Ixodida</taxon>
        <taxon>Ixodoidea</taxon>
        <taxon>Ixodidae</taxon>
        <taxon>Haemaphysalinae</taxon>
        <taxon>Haemaphysalis</taxon>
    </lineage>
</organism>
<dbReference type="SUPFAM" id="SSF53649">
    <property type="entry name" value="Alkaline phosphatase-like"/>
    <property type="match status" value="1"/>
</dbReference>
<dbReference type="Proteomes" id="UP000821853">
    <property type="component" value="Chromosome 9"/>
</dbReference>
<reference evidence="5 6" key="1">
    <citation type="journal article" date="2020" name="Cell">
        <title>Large-Scale Comparative Analyses of Tick Genomes Elucidate Their Genetic Diversity and Vector Capacities.</title>
        <authorList>
            <consortium name="Tick Genome and Microbiome Consortium (TIGMIC)"/>
            <person name="Jia N."/>
            <person name="Wang J."/>
            <person name="Shi W."/>
            <person name="Du L."/>
            <person name="Sun Y."/>
            <person name="Zhan W."/>
            <person name="Jiang J.F."/>
            <person name="Wang Q."/>
            <person name="Zhang B."/>
            <person name="Ji P."/>
            <person name="Bell-Sakyi L."/>
            <person name="Cui X.M."/>
            <person name="Yuan T.T."/>
            <person name="Jiang B.G."/>
            <person name="Yang W.F."/>
            <person name="Lam T.T."/>
            <person name="Chang Q.C."/>
            <person name="Ding S.J."/>
            <person name="Wang X.J."/>
            <person name="Zhu J.G."/>
            <person name="Ruan X.D."/>
            <person name="Zhao L."/>
            <person name="Wei J.T."/>
            <person name="Ye R.Z."/>
            <person name="Que T.C."/>
            <person name="Du C.H."/>
            <person name="Zhou Y.H."/>
            <person name="Cheng J.X."/>
            <person name="Dai P.F."/>
            <person name="Guo W.B."/>
            <person name="Han X.H."/>
            <person name="Huang E.J."/>
            <person name="Li L.F."/>
            <person name="Wei W."/>
            <person name="Gao Y.C."/>
            <person name="Liu J.Z."/>
            <person name="Shao H.Z."/>
            <person name="Wang X."/>
            <person name="Wang C.C."/>
            <person name="Yang T.C."/>
            <person name="Huo Q.B."/>
            <person name="Li W."/>
            <person name="Chen H.Y."/>
            <person name="Chen S.E."/>
            <person name="Zhou L.G."/>
            <person name="Ni X.B."/>
            <person name="Tian J.H."/>
            <person name="Sheng Y."/>
            <person name="Liu T."/>
            <person name="Pan Y.S."/>
            <person name="Xia L.Y."/>
            <person name="Li J."/>
            <person name="Zhao F."/>
            <person name="Cao W.C."/>
        </authorList>
    </citation>
    <scope>NUCLEOTIDE SEQUENCE [LARGE SCALE GENOMIC DNA]</scope>
    <source>
        <strain evidence="5">HaeL-2018</strain>
    </source>
</reference>
<comment type="cofactor">
    <cofactor evidence="2">
        <name>Zn(2+)</name>
        <dbReference type="ChEBI" id="CHEBI:29105"/>
    </cofactor>
    <text evidence="2">Binds 2 Zn(2+) ions.</text>
</comment>
<keyword evidence="6" id="KW-1185">Reference proteome</keyword>
<gene>
    <name evidence="5" type="ORF">HPB48_008667</name>
</gene>
<evidence type="ECO:0000256" key="3">
    <source>
        <dbReference type="SAM" id="MobiDB-lite"/>
    </source>
</evidence>
<dbReference type="EMBL" id="JABSTR010000011">
    <property type="protein sequence ID" value="KAH9382390.1"/>
    <property type="molecule type" value="Genomic_DNA"/>
</dbReference>
<dbReference type="EC" id="3.1.3.1" evidence="1"/>
<dbReference type="GO" id="GO:0004035">
    <property type="term" value="F:alkaline phosphatase activity"/>
    <property type="evidence" value="ECO:0007669"/>
    <property type="project" value="UniProtKB-EC"/>
</dbReference>
<feature type="compositionally biased region" description="Pro residues" evidence="3">
    <location>
        <begin position="102"/>
        <end position="117"/>
    </location>
</feature>
<dbReference type="PANTHER" id="PTHR11596">
    <property type="entry name" value="ALKALINE PHOSPHATASE"/>
    <property type="match status" value="1"/>
</dbReference>
<feature type="region of interest" description="Disordered" evidence="3">
    <location>
        <begin position="57"/>
        <end position="126"/>
    </location>
</feature>
<evidence type="ECO:0000256" key="1">
    <source>
        <dbReference type="ARBA" id="ARBA00012647"/>
    </source>
</evidence>
<feature type="binding site" evidence="2">
    <location>
        <position position="160"/>
    </location>
    <ligand>
        <name>Mg(2+)</name>
        <dbReference type="ChEBI" id="CHEBI:18420"/>
    </ligand>
</feature>
<feature type="signal peptide" evidence="4">
    <location>
        <begin position="1"/>
        <end position="18"/>
    </location>
</feature>